<dbReference type="PRINTS" id="PR00069">
    <property type="entry name" value="ALDKETRDTASE"/>
</dbReference>
<dbReference type="InterPro" id="IPR020471">
    <property type="entry name" value="AKR"/>
</dbReference>
<evidence type="ECO:0000313" key="8">
    <source>
        <dbReference type="EMBL" id="AQZ54072.1"/>
    </source>
</evidence>
<dbReference type="AlphaFoldDB" id="A0A1U9Z920"/>
<evidence type="ECO:0000256" key="2">
    <source>
        <dbReference type="ARBA" id="ARBA00022857"/>
    </source>
</evidence>
<feature type="binding site" evidence="5">
    <location>
        <position position="103"/>
    </location>
    <ligand>
        <name>substrate</name>
    </ligand>
</feature>
<dbReference type="InterPro" id="IPR018170">
    <property type="entry name" value="Aldo/ket_reductase_CS"/>
</dbReference>
<evidence type="ECO:0000256" key="4">
    <source>
        <dbReference type="PIRSR" id="PIRSR000097-1"/>
    </source>
</evidence>
<keyword evidence="3 8" id="KW-0560">Oxidoreductase</keyword>
<dbReference type="EMBL" id="CP020331">
    <property type="protein sequence ID" value="AQZ54072.1"/>
    <property type="molecule type" value="Genomic_DNA"/>
</dbReference>
<keyword evidence="2" id="KW-0521">NADP</keyword>
<dbReference type="InterPro" id="IPR036812">
    <property type="entry name" value="NAD(P)_OxRdtase_dom_sf"/>
</dbReference>
<dbReference type="EC" id="1.1.1.346" evidence="8"/>
<accession>A0A1U9Z920</accession>
<dbReference type="RefSeq" id="WP_018064089.1">
    <property type="nucleotide sequence ID" value="NZ_AQWH01000005.1"/>
</dbReference>
<evidence type="ECO:0000313" key="9">
    <source>
        <dbReference type="Proteomes" id="UP000191135"/>
    </source>
</evidence>
<feature type="site" description="Lowers pKa of active site Tyr" evidence="6">
    <location>
        <position position="70"/>
    </location>
</feature>
<organism evidence="8 9">
    <name type="scientific">Martelella mediterranea DSM 17316</name>
    <dbReference type="NCBI Taxonomy" id="1122214"/>
    <lineage>
        <taxon>Bacteria</taxon>
        <taxon>Pseudomonadati</taxon>
        <taxon>Pseudomonadota</taxon>
        <taxon>Alphaproteobacteria</taxon>
        <taxon>Hyphomicrobiales</taxon>
        <taxon>Aurantimonadaceae</taxon>
        <taxon>Martelella</taxon>
    </lineage>
</organism>
<evidence type="ECO:0000256" key="6">
    <source>
        <dbReference type="PIRSR" id="PIRSR000097-3"/>
    </source>
</evidence>
<dbReference type="PANTHER" id="PTHR43827">
    <property type="entry name" value="2,5-DIKETO-D-GLUCONIC ACID REDUCTASE"/>
    <property type="match status" value="1"/>
</dbReference>
<gene>
    <name evidence="8" type="primary">dkgB_3</name>
    <name evidence="8" type="ORF">Mame_04780</name>
</gene>
<protein>
    <submittedName>
        <fullName evidence="8">2,5-diketo-D-gluconic acid reductase B</fullName>
        <ecNumber evidence="8">1.1.1.346</ecNumber>
    </submittedName>
</protein>
<evidence type="ECO:0000256" key="5">
    <source>
        <dbReference type="PIRSR" id="PIRSR000097-2"/>
    </source>
</evidence>
<dbReference type="InterPro" id="IPR023210">
    <property type="entry name" value="NADP_OxRdtase_dom"/>
</dbReference>
<dbReference type="GO" id="GO:0051596">
    <property type="term" value="P:methylglyoxal catabolic process"/>
    <property type="evidence" value="ECO:0007669"/>
    <property type="project" value="TreeGrafter"/>
</dbReference>
<evidence type="ECO:0000259" key="7">
    <source>
        <dbReference type="Pfam" id="PF00248"/>
    </source>
</evidence>
<name>A0A1U9Z920_9HYPH</name>
<sequence>MHNRTVNGIPQLGLGTFGRTGDDGLRALLDAIEIGYRHIDTAQSYGTEENVGKAVERSGLPRDAFFITTKVADTNLARGDFLPSVEKSLETLALDRIDLLLIHWPSARDAVPFADYMEALAETRARGWAARIGVSNFPIADLKRAETAIGSGVLSTNQVELHPFLQSPRLCDYARSRGLPLTAYMPLAKGRVSDDPVLREIAARHNVTAATISLAFLMGEGHIVIPASSNAGRLRDNHAALSVTLDTDEVSALRALDRGERMIDPDKAPAWDD</sequence>
<dbReference type="Proteomes" id="UP000191135">
    <property type="component" value="Plasmid pMM593"/>
</dbReference>
<dbReference type="KEGG" id="mmed:Mame_04780"/>
<feature type="domain" description="NADP-dependent oxidoreductase" evidence="7">
    <location>
        <begin position="13"/>
        <end position="257"/>
    </location>
</feature>
<dbReference type="Gene3D" id="3.20.20.100">
    <property type="entry name" value="NADP-dependent oxidoreductase domain"/>
    <property type="match status" value="1"/>
</dbReference>
<dbReference type="PIRSF" id="PIRSF000097">
    <property type="entry name" value="AKR"/>
    <property type="match status" value="1"/>
</dbReference>
<evidence type="ECO:0000256" key="3">
    <source>
        <dbReference type="ARBA" id="ARBA00023002"/>
    </source>
</evidence>
<keyword evidence="8" id="KW-0614">Plasmid</keyword>
<reference evidence="8 9" key="1">
    <citation type="submission" date="2017-03" db="EMBL/GenBank/DDBJ databases">
        <title>Foreign affairs: Plasmid Transfer between Roseobacters and Rhizobia.</title>
        <authorList>
            <person name="Bartling P."/>
            <person name="Bunk B."/>
            <person name="Overmann J."/>
            <person name="Brinkmann H."/>
            <person name="Petersen J."/>
        </authorList>
    </citation>
    <scope>NUCLEOTIDE SEQUENCE [LARGE SCALE GENOMIC DNA]</scope>
    <source>
        <strain evidence="8 9">MACL11</strain>
        <plasmid evidence="9">Plasmid pmm593</plasmid>
    </source>
</reference>
<keyword evidence="9" id="KW-1185">Reference proteome</keyword>
<comment type="similarity">
    <text evidence="1">Belongs to the aldo/keto reductase family.</text>
</comment>
<dbReference type="eggNOG" id="COG0656">
    <property type="taxonomic scope" value="Bacteria"/>
</dbReference>
<geneLocation type="plasmid" evidence="9">
    <name>pmm593</name>
</geneLocation>
<dbReference type="GO" id="GO:1990002">
    <property type="term" value="F:methylglyoxal reductase (NADPH) (acetol producing) activity"/>
    <property type="evidence" value="ECO:0007669"/>
    <property type="project" value="TreeGrafter"/>
</dbReference>
<feature type="active site" description="Proton donor" evidence="4">
    <location>
        <position position="45"/>
    </location>
</feature>
<proteinExistence type="inferred from homology"/>
<dbReference type="Pfam" id="PF00248">
    <property type="entry name" value="Aldo_ket_red"/>
    <property type="match status" value="1"/>
</dbReference>
<dbReference type="PROSITE" id="PS00798">
    <property type="entry name" value="ALDOKETO_REDUCTASE_1"/>
    <property type="match status" value="1"/>
</dbReference>
<evidence type="ECO:0000256" key="1">
    <source>
        <dbReference type="ARBA" id="ARBA00007905"/>
    </source>
</evidence>
<dbReference type="PANTHER" id="PTHR43827:SF3">
    <property type="entry name" value="NADP-DEPENDENT OXIDOREDUCTASE DOMAIN-CONTAINING PROTEIN"/>
    <property type="match status" value="1"/>
</dbReference>
<dbReference type="SUPFAM" id="SSF51430">
    <property type="entry name" value="NAD(P)-linked oxidoreductase"/>
    <property type="match status" value="1"/>
</dbReference>